<name>A0AAD2CIV1_9STRA</name>
<organism evidence="2 3">
    <name type="scientific">Cylindrotheca closterium</name>
    <dbReference type="NCBI Taxonomy" id="2856"/>
    <lineage>
        <taxon>Eukaryota</taxon>
        <taxon>Sar</taxon>
        <taxon>Stramenopiles</taxon>
        <taxon>Ochrophyta</taxon>
        <taxon>Bacillariophyta</taxon>
        <taxon>Bacillariophyceae</taxon>
        <taxon>Bacillariophycidae</taxon>
        <taxon>Bacillariales</taxon>
        <taxon>Bacillariaceae</taxon>
        <taxon>Cylindrotheca</taxon>
    </lineage>
</organism>
<feature type="chain" id="PRO_5042232399" evidence="1">
    <location>
        <begin position="27"/>
        <end position="369"/>
    </location>
</feature>
<sequence length="369" mass="41496">MTNYQRFCRLVFPIACSLLLLLRVLGQSQYGAQYISQAKGWAAIEQKGTDASNPVDINQTLSSLEGLNTSTSLPIVEQNKNSSRSTVPTIDVKLQALSEGLGSNTSYLPIIQKNNETTKYLCIGPLWAGNSNKILELARGKKKAEQLGFELAVVDSESYGWYNSWFGPSPHVTLPAPNETLHCVKNMTGKEIFYAKFDNPEGIPYLPQIPKYFLPRKDLRERAQQALVETYGKDPILTVHRRSMSLWRANKYWKGQGGANCSKLLSVAMVNLSYAYVQANLNPRNLSVVLFTDGLTPALDSTFPVIDSHNFTEQIWMMASSDEHVGIPVSTVDMIVNHWRYAQGNRNISPHQCYWKFKEEYAMDPSHFS</sequence>
<evidence type="ECO:0000313" key="2">
    <source>
        <dbReference type="EMBL" id="CAJ1934432.1"/>
    </source>
</evidence>
<dbReference type="EMBL" id="CAKOGP040000335">
    <property type="protein sequence ID" value="CAJ1934432.1"/>
    <property type="molecule type" value="Genomic_DNA"/>
</dbReference>
<dbReference type="AlphaFoldDB" id="A0AAD2CIV1"/>
<proteinExistence type="predicted"/>
<evidence type="ECO:0000313" key="3">
    <source>
        <dbReference type="Proteomes" id="UP001295423"/>
    </source>
</evidence>
<protein>
    <submittedName>
        <fullName evidence="2">Uncharacterized protein</fullName>
    </submittedName>
</protein>
<feature type="signal peptide" evidence="1">
    <location>
        <begin position="1"/>
        <end position="26"/>
    </location>
</feature>
<keyword evidence="1" id="KW-0732">Signal</keyword>
<evidence type="ECO:0000256" key="1">
    <source>
        <dbReference type="SAM" id="SignalP"/>
    </source>
</evidence>
<keyword evidence="3" id="KW-1185">Reference proteome</keyword>
<dbReference type="Proteomes" id="UP001295423">
    <property type="component" value="Unassembled WGS sequence"/>
</dbReference>
<comment type="caution">
    <text evidence="2">The sequence shown here is derived from an EMBL/GenBank/DDBJ whole genome shotgun (WGS) entry which is preliminary data.</text>
</comment>
<gene>
    <name evidence="2" type="ORF">CYCCA115_LOCUS3772</name>
</gene>
<accession>A0AAD2CIV1</accession>
<reference evidence="2" key="1">
    <citation type="submission" date="2023-08" db="EMBL/GenBank/DDBJ databases">
        <authorList>
            <person name="Audoor S."/>
            <person name="Bilcke G."/>
        </authorList>
    </citation>
    <scope>NUCLEOTIDE SEQUENCE</scope>
</reference>